<keyword evidence="1" id="KW-0812">Transmembrane</keyword>
<evidence type="ECO:0000313" key="2">
    <source>
        <dbReference type="EMBL" id="MFI9104081.1"/>
    </source>
</evidence>
<dbReference type="Proteomes" id="UP001614394">
    <property type="component" value="Unassembled WGS sequence"/>
</dbReference>
<keyword evidence="1" id="KW-0472">Membrane</keyword>
<sequence length="152" mass="16113">MKSTAGNMKRTLMASEHRWIYIGSIVLLVVFAVIGIIQYTTLRETAKANDKADQLSKLLSDAGYPVPDHDLIVRTLGDDGASLCRDPGNALIKAQAKAALVNGASGPGTRPVIADSEAISAASLAVSVYCPDKLGDFEKAYGGLKYDDTVKK</sequence>
<evidence type="ECO:0008006" key="4">
    <source>
        <dbReference type="Google" id="ProtNLM"/>
    </source>
</evidence>
<evidence type="ECO:0000256" key="1">
    <source>
        <dbReference type="SAM" id="Phobius"/>
    </source>
</evidence>
<organism evidence="2 3">
    <name type="scientific">Streptomyces fildesensis</name>
    <dbReference type="NCBI Taxonomy" id="375757"/>
    <lineage>
        <taxon>Bacteria</taxon>
        <taxon>Bacillati</taxon>
        <taxon>Actinomycetota</taxon>
        <taxon>Actinomycetes</taxon>
        <taxon>Kitasatosporales</taxon>
        <taxon>Streptomycetaceae</taxon>
        <taxon>Streptomyces</taxon>
    </lineage>
</organism>
<name>A0ABW8CFC7_9ACTN</name>
<protein>
    <recommendedName>
        <fullName evidence="4">DUF732 domain-containing protein</fullName>
    </recommendedName>
</protein>
<dbReference type="EMBL" id="JBITYG010000008">
    <property type="protein sequence ID" value="MFI9104081.1"/>
    <property type="molecule type" value="Genomic_DNA"/>
</dbReference>
<proteinExistence type="predicted"/>
<dbReference type="RefSeq" id="WP_399653928.1">
    <property type="nucleotide sequence ID" value="NZ_JBITYG010000008.1"/>
</dbReference>
<reference evidence="2 3" key="1">
    <citation type="submission" date="2024-10" db="EMBL/GenBank/DDBJ databases">
        <title>The Natural Products Discovery Center: Release of the First 8490 Sequenced Strains for Exploring Actinobacteria Biosynthetic Diversity.</title>
        <authorList>
            <person name="Kalkreuter E."/>
            <person name="Kautsar S.A."/>
            <person name="Yang D."/>
            <person name="Bader C.D."/>
            <person name="Teijaro C.N."/>
            <person name="Fluegel L."/>
            <person name="Davis C.M."/>
            <person name="Simpson J.R."/>
            <person name="Lauterbach L."/>
            <person name="Steele A.D."/>
            <person name="Gui C."/>
            <person name="Meng S."/>
            <person name="Li G."/>
            <person name="Viehrig K."/>
            <person name="Ye F."/>
            <person name="Su P."/>
            <person name="Kiefer A.F."/>
            <person name="Nichols A."/>
            <person name="Cepeda A.J."/>
            <person name="Yan W."/>
            <person name="Fan B."/>
            <person name="Jiang Y."/>
            <person name="Adhikari A."/>
            <person name="Zheng C.-J."/>
            <person name="Schuster L."/>
            <person name="Cowan T.M."/>
            <person name="Smanski M.J."/>
            <person name="Chevrette M.G."/>
            <person name="De Carvalho L.P.S."/>
            <person name="Shen B."/>
        </authorList>
    </citation>
    <scope>NUCLEOTIDE SEQUENCE [LARGE SCALE GENOMIC DNA]</scope>
    <source>
        <strain evidence="2 3">NPDC053399</strain>
    </source>
</reference>
<comment type="caution">
    <text evidence="2">The sequence shown here is derived from an EMBL/GenBank/DDBJ whole genome shotgun (WGS) entry which is preliminary data.</text>
</comment>
<feature type="transmembrane region" description="Helical" evidence="1">
    <location>
        <begin position="20"/>
        <end position="39"/>
    </location>
</feature>
<gene>
    <name evidence="2" type="ORF">ACIGXA_26540</name>
</gene>
<evidence type="ECO:0000313" key="3">
    <source>
        <dbReference type="Proteomes" id="UP001614394"/>
    </source>
</evidence>
<accession>A0ABW8CFC7</accession>
<keyword evidence="3" id="KW-1185">Reference proteome</keyword>
<keyword evidence="1" id="KW-1133">Transmembrane helix</keyword>